<dbReference type="InterPro" id="IPR020904">
    <property type="entry name" value="Sc_DH/Rdtase_CS"/>
</dbReference>
<reference evidence="4 5" key="1">
    <citation type="journal article" date="2019" name="Environ. Microbiol.">
        <title>Species interactions and distinct microbial communities in high Arctic permafrost affected cryosols are associated with the CH4 and CO2 gas fluxes.</title>
        <authorList>
            <person name="Altshuler I."/>
            <person name="Hamel J."/>
            <person name="Turney S."/>
            <person name="Magnuson E."/>
            <person name="Levesque R."/>
            <person name="Greer C."/>
            <person name="Whyte L.G."/>
        </authorList>
    </citation>
    <scope>NUCLEOTIDE SEQUENCE [LARGE SCALE GENOMIC DNA]</scope>
    <source>
        <strain evidence="4 5">S06.C</strain>
    </source>
</reference>
<dbReference type="SUPFAM" id="SSF51735">
    <property type="entry name" value="NAD(P)-binding Rossmann-fold domains"/>
    <property type="match status" value="1"/>
</dbReference>
<organism evidence="4 5">
    <name type="scientific">Variovorax guangxiensis</name>
    <dbReference type="NCBI Taxonomy" id="1775474"/>
    <lineage>
        <taxon>Bacteria</taxon>
        <taxon>Pseudomonadati</taxon>
        <taxon>Pseudomonadota</taxon>
        <taxon>Betaproteobacteria</taxon>
        <taxon>Burkholderiales</taxon>
        <taxon>Comamonadaceae</taxon>
        <taxon>Variovorax</taxon>
    </lineage>
</organism>
<gene>
    <name evidence="4" type="ORF">EAH82_00250</name>
</gene>
<dbReference type="NCBIfam" id="NF006117">
    <property type="entry name" value="PRK08264.1-3"/>
    <property type="match status" value="1"/>
</dbReference>
<accession>A0A502DZ88</accession>
<evidence type="ECO:0000313" key="5">
    <source>
        <dbReference type="Proteomes" id="UP000319212"/>
    </source>
</evidence>
<dbReference type="AlphaFoldDB" id="A0A502DZ88"/>
<evidence type="ECO:0000256" key="2">
    <source>
        <dbReference type="ARBA" id="ARBA00023002"/>
    </source>
</evidence>
<proteinExistence type="inferred from homology"/>
<dbReference type="PRINTS" id="PR00080">
    <property type="entry name" value="SDRFAMILY"/>
</dbReference>
<dbReference type="EMBL" id="RCZI01000001">
    <property type="protein sequence ID" value="TPG29979.1"/>
    <property type="molecule type" value="Genomic_DNA"/>
</dbReference>
<dbReference type="PROSITE" id="PS00061">
    <property type="entry name" value="ADH_SHORT"/>
    <property type="match status" value="1"/>
</dbReference>
<dbReference type="Gene3D" id="3.40.50.720">
    <property type="entry name" value="NAD(P)-binding Rossmann-like Domain"/>
    <property type="match status" value="1"/>
</dbReference>
<dbReference type="RefSeq" id="WP_140837853.1">
    <property type="nucleotide sequence ID" value="NZ_RCZI01000001.1"/>
</dbReference>
<dbReference type="InterPro" id="IPR036291">
    <property type="entry name" value="NAD(P)-bd_dom_sf"/>
</dbReference>
<evidence type="ECO:0000256" key="1">
    <source>
        <dbReference type="ARBA" id="ARBA00006484"/>
    </source>
</evidence>
<dbReference type="PANTHER" id="PTHR44196">
    <property type="entry name" value="DEHYDROGENASE/REDUCTASE SDR FAMILY MEMBER 7B"/>
    <property type="match status" value="1"/>
</dbReference>
<keyword evidence="2" id="KW-0560">Oxidoreductase</keyword>
<dbReference type="NCBIfam" id="NF006119">
    <property type="entry name" value="PRK08264.1-5"/>
    <property type="match status" value="1"/>
</dbReference>
<evidence type="ECO:0000256" key="3">
    <source>
        <dbReference type="RuleBase" id="RU000363"/>
    </source>
</evidence>
<dbReference type="OrthoDB" id="5786478at2"/>
<dbReference type="Proteomes" id="UP000319212">
    <property type="component" value="Unassembled WGS sequence"/>
</dbReference>
<dbReference type="PANTHER" id="PTHR44196:SF1">
    <property type="entry name" value="DEHYDROGENASE_REDUCTASE SDR FAMILY MEMBER 7B"/>
    <property type="match status" value="1"/>
</dbReference>
<dbReference type="PRINTS" id="PR00081">
    <property type="entry name" value="GDHRDH"/>
</dbReference>
<evidence type="ECO:0000313" key="4">
    <source>
        <dbReference type="EMBL" id="TPG29979.1"/>
    </source>
</evidence>
<comment type="similarity">
    <text evidence="1 3">Belongs to the short-chain dehydrogenases/reductases (SDR) family.</text>
</comment>
<dbReference type="GO" id="GO:0016491">
    <property type="term" value="F:oxidoreductase activity"/>
    <property type="evidence" value="ECO:0007669"/>
    <property type="project" value="UniProtKB-KW"/>
</dbReference>
<comment type="caution">
    <text evidence="4">The sequence shown here is derived from an EMBL/GenBank/DDBJ whole genome shotgun (WGS) entry which is preliminary data.</text>
</comment>
<dbReference type="GO" id="GO:0016020">
    <property type="term" value="C:membrane"/>
    <property type="evidence" value="ECO:0007669"/>
    <property type="project" value="TreeGrafter"/>
</dbReference>
<protein>
    <submittedName>
        <fullName evidence="4">SDR family oxidoreductase</fullName>
    </submittedName>
</protein>
<sequence>MKLQDSVVLVTGANRGLGLAFAQAALAAGARKVYAAARDPASITLPGVVPIALDVTDASQIASAVRACGDLTLLINNAGISRGASLLSSPTAVGDARAEFETHFFAPWALSAAFAPVLAANGGGAIVNVLSALSWVSFPSVATYSASKSAAWSLTNGLRNELRAQGTQVVALHVGYMDTDMTRGLDAPKSSPADVARVALEGVEAGLFEVLADDVSRQIKQSLSSATPAYAA</sequence>
<name>A0A502DZ88_9BURK</name>
<dbReference type="InterPro" id="IPR002347">
    <property type="entry name" value="SDR_fam"/>
</dbReference>
<dbReference type="Pfam" id="PF00106">
    <property type="entry name" value="adh_short"/>
    <property type="match status" value="1"/>
</dbReference>